<dbReference type="AlphaFoldDB" id="A0A7X5F0W3"/>
<name>A0A7X5F0W3_9HYPH</name>
<gene>
    <name evidence="1" type="ORF">GWI72_05425</name>
</gene>
<proteinExistence type="predicted"/>
<organism evidence="1 2">
    <name type="scientific">Pannonibacter tanglangensis</name>
    <dbReference type="NCBI Taxonomy" id="2750084"/>
    <lineage>
        <taxon>Bacteria</taxon>
        <taxon>Pseudomonadati</taxon>
        <taxon>Pseudomonadota</taxon>
        <taxon>Alphaproteobacteria</taxon>
        <taxon>Hyphomicrobiales</taxon>
        <taxon>Stappiaceae</taxon>
        <taxon>Pannonibacter</taxon>
    </lineage>
</organism>
<accession>A0A7X5F0W3</accession>
<evidence type="ECO:0000313" key="2">
    <source>
        <dbReference type="Proteomes" id="UP000586722"/>
    </source>
</evidence>
<dbReference type="Proteomes" id="UP000586722">
    <property type="component" value="Unassembled WGS sequence"/>
</dbReference>
<dbReference type="RefSeq" id="WP_161708069.1">
    <property type="nucleotide sequence ID" value="NZ_JAABLQ010000001.1"/>
</dbReference>
<evidence type="ECO:0000313" key="1">
    <source>
        <dbReference type="EMBL" id="NBN77706.1"/>
    </source>
</evidence>
<reference evidence="2" key="1">
    <citation type="submission" date="2020-01" db="EMBL/GenBank/DDBJ databases">
        <authorList>
            <person name="Fang Y."/>
            <person name="Sun R."/>
            <person name="Nie L."/>
            <person name="He J."/>
            <person name="Hao L."/>
            <person name="Wang L."/>
            <person name="Su S."/>
            <person name="Lv E."/>
            <person name="Zhang Z."/>
            <person name="Xie R."/>
            <person name="Liu H."/>
        </authorList>
    </citation>
    <scope>NUCLEOTIDE SEQUENCE [LARGE SCALE GENOMIC DNA]</scope>
    <source>
        <strain evidence="2">XCT-53</strain>
    </source>
</reference>
<keyword evidence="2" id="KW-1185">Reference proteome</keyword>
<protein>
    <submittedName>
        <fullName evidence="1">Uncharacterized protein</fullName>
    </submittedName>
</protein>
<sequence>MSNLVISFHNNSKVTWVPDQNGTELQEGGNSIDQWPDADLLPYSGEATCDVTENLSKIAVGDAYVWYCWNNGVWRFGIRIVAHVQVLDMGDRPSWEVMSDQNLNSPTIDWKSNGSSPGDQYQWPSDLGYTIIATPDSTHNALSINVIINDA</sequence>
<comment type="caution">
    <text evidence="1">The sequence shown here is derived from an EMBL/GenBank/DDBJ whole genome shotgun (WGS) entry which is preliminary data.</text>
</comment>
<dbReference type="EMBL" id="JAABLQ010000001">
    <property type="protein sequence ID" value="NBN77706.1"/>
    <property type="molecule type" value="Genomic_DNA"/>
</dbReference>